<feature type="transmembrane region" description="Helical" evidence="7">
    <location>
        <begin position="248"/>
        <end position="269"/>
    </location>
</feature>
<dbReference type="KEGG" id="gtn:GTNG_1822"/>
<dbReference type="SUPFAM" id="SSF161098">
    <property type="entry name" value="MetI-like"/>
    <property type="match status" value="1"/>
</dbReference>
<evidence type="ECO:0000259" key="8">
    <source>
        <dbReference type="PROSITE" id="PS50928"/>
    </source>
</evidence>
<gene>
    <name evidence="9" type="ordered locus">GTNG_1822</name>
</gene>
<dbReference type="PROSITE" id="PS50928">
    <property type="entry name" value="ABC_TM1"/>
    <property type="match status" value="1"/>
</dbReference>
<protein>
    <submittedName>
        <fullName evidence="9">Putative integral membrane transport protein</fullName>
    </submittedName>
</protein>
<evidence type="ECO:0000256" key="4">
    <source>
        <dbReference type="ARBA" id="ARBA00022692"/>
    </source>
</evidence>
<reference evidence="9 10" key="1">
    <citation type="journal article" date="2007" name="Proc. Natl. Acad. Sci. U.S.A.">
        <title>Genome and proteome of long-chain alkane degrading Geobacillus thermodenitrificans NG80-2 isolated from a deep-subsurface oil reservoir.</title>
        <authorList>
            <person name="Feng L."/>
            <person name="Wang W."/>
            <person name="Cheng J."/>
            <person name="Ren Y."/>
            <person name="Zhao G."/>
            <person name="Gao C."/>
            <person name="Tang Y."/>
            <person name="Liu X."/>
            <person name="Han W."/>
            <person name="Peng X."/>
            <person name="Liu R."/>
            <person name="Wang L."/>
        </authorList>
    </citation>
    <scope>NUCLEOTIDE SEQUENCE [LARGE SCALE GENOMIC DNA]</scope>
    <source>
        <strain evidence="9 10">NG80-2</strain>
    </source>
</reference>
<dbReference type="GO" id="GO:0055085">
    <property type="term" value="P:transmembrane transport"/>
    <property type="evidence" value="ECO:0007669"/>
    <property type="project" value="InterPro"/>
</dbReference>
<proteinExistence type="inferred from homology"/>
<dbReference type="InterPro" id="IPR035906">
    <property type="entry name" value="MetI-like_sf"/>
</dbReference>
<evidence type="ECO:0000256" key="3">
    <source>
        <dbReference type="ARBA" id="ARBA00022475"/>
    </source>
</evidence>
<feature type="transmembrane region" description="Helical" evidence="7">
    <location>
        <begin position="142"/>
        <end position="165"/>
    </location>
</feature>
<feature type="transmembrane region" description="Helical" evidence="7">
    <location>
        <begin position="105"/>
        <end position="130"/>
    </location>
</feature>
<evidence type="ECO:0000256" key="2">
    <source>
        <dbReference type="ARBA" id="ARBA00022448"/>
    </source>
</evidence>
<feature type="transmembrane region" description="Helical" evidence="7">
    <location>
        <begin position="295"/>
        <end position="317"/>
    </location>
</feature>
<keyword evidence="3" id="KW-1003">Cell membrane</keyword>
<dbReference type="eggNOG" id="COG1175">
    <property type="taxonomic scope" value="Bacteria"/>
</dbReference>
<organism evidence="9 10">
    <name type="scientific">Geobacillus thermodenitrificans (strain NG80-2)</name>
    <dbReference type="NCBI Taxonomy" id="420246"/>
    <lineage>
        <taxon>Bacteria</taxon>
        <taxon>Bacillati</taxon>
        <taxon>Bacillota</taxon>
        <taxon>Bacilli</taxon>
        <taxon>Bacillales</taxon>
        <taxon>Anoxybacillaceae</taxon>
        <taxon>Geobacillus</taxon>
    </lineage>
</organism>
<dbReference type="EMBL" id="CP000557">
    <property type="protein sequence ID" value="ABO67182.1"/>
    <property type="molecule type" value="Genomic_DNA"/>
</dbReference>
<accession>A4IPC8</accession>
<dbReference type="GO" id="GO:0005886">
    <property type="term" value="C:plasma membrane"/>
    <property type="evidence" value="ECO:0007669"/>
    <property type="project" value="UniProtKB-SubCell"/>
</dbReference>
<feature type="transmembrane region" description="Helical" evidence="7">
    <location>
        <begin position="185"/>
        <end position="210"/>
    </location>
</feature>
<evidence type="ECO:0000256" key="7">
    <source>
        <dbReference type="RuleBase" id="RU363032"/>
    </source>
</evidence>
<feature type="transmembrane region" description="Helical" evidence="7">
    <location>
        <begin position="45"/>
        <end position="71"/>
    </location>
</feature>
<keyword evidence="2 7" id="KW-0813">Transport</keyword>
<dbReference type="SUPFAM" id="SSF160964">
    <property type="entry name" value="MalF N-terminal region-like"/>
    <property type="match status" value="1"/>
</dbReference>
<keyword evidence="5 7" id="KW-1133">Transmembrane helix</keyword>
<dbReference type="HOGENOM" id="CLU_016047_0_3_9"/>
<evidence type="ECO:0000256" key="1">
    <source>
        <dbReference type="ARBA" id="ARBA00004651"/>
    </source>
</evidence>
<dbReference type="AlphaFoldDB" id="A4IPC8"/>
<comment type="similarity">
    <text evidence="7">Belongs to the binding-protein-dependent transport system permease family.</text>
</comment>
<comment type="subcellular location">
    <subcellularLocation>
        <location evidence="1 7">Cell membrane</location>
        <topology evidence="1 7">Multi-pass membrane protein</topology>
    </subcellularLocation>
</comment>
<sequence length="324" mass="36406">MITFTPLFWKENAMNVDAQKNIHGNVQRVSYPRNRKDHRLILRSILFLFPACSLLLVFFVGPILLTFYFAFTNMSLTGTAAQAIEFVGFKNFMYMFSDPNFRVSIVKTIVFLVFSAVIGQQVLGFILALLMKERNRTFRRIIGTTVLAGWVTPEIVVAFAFFAFLNEQGTLNTILQSIGIKPIAWLFTFPMVSVIIANIWHGTAFSMLVFQSALDNVPKSLEEAAIIDGATRWQRLWRITIPVIKGQIVTNMVLVTLQTLGVFTLIYALTGGGPGMSTQTLPIYMYNQAFVNYQLGYGTAISLAMLIIGIIASLLYIRLLKVKV</sequence>
<name>A4IPC8_GEOTN</name>
<keyword evidence="6 7" id="KW-0472">Membrane</keyword>
<dbReference type="PANTHER" id="PTHR43005">
    <property type="entry name" value="BLR7065 PROTEIN"/>
    <property type="match status" value="1"/>
</dbReference>
<evidence type="ECO:0000256" key="5">
    <source>
        <dbReference type="ARBA" id="ARBA00022989"/>
    </source>
</evidence>
<evidence type="ECO:0000256" key="6">
    <source>
        <dbReference type="ARBA" id="ARBA00023136"/>
    </source>
</evidence>
<evidence type="ECO:0000313" key="10">
    <source>
        <dbReference type="Proteomes" id="UP000001578"/>
    </source>
</evidence>
<keyword evidence="4 7" id="KW-0812">Transmembrane</keyword>
<dbReference type="PANTHER" id="PTHR43005:SF1">
    <property type="entry name" value="SPERMIDINE_PUTRESCINE TRANSPORT SYSTEM PERMEASE PROTEIN"/>
    <property type="match status" value="1"/>
</dbReference>
<feature type="domain" description="ABC transmembrane type-1" evidence="8">
    <location>
        <begin position="106"/>
        <end position="316"/>
    </location>
</feature>
<dbReference type="Pfam" id="PF00528">
    <property type="entry name" value="BPD_transp_1"/>
    <property type="match status" value="1"/>
</dbReference>
<dbReference type="InterPro" id="IPR000515">
    <property type="entry name" value="MetI-like"/>
</dbReference>
<dbReference type="Gene3D" id="1.10.3720.10">
    <property type="entry name" value="MetI-like"/>
    <property type="match status" value="1"/>
</dbReference>
<dbReference type="Proteomes" id="UP000001578">
    <property type="component" value="Chromosome"/>
</dbReference>
<evidence type="ECO:0000313" key="9">
    <source>
        <dbReference type="EMBL" id="ABO67182.1"/>
    </source>
</evidence>
<dbReference type="CDD" id="cd06261">
    <property type="entry name" value="TM_PBP2"/>
    <property type="match status" value="1"/>
</dbReference>